<feature type="transmembrane region" description="Helical" evidence="6">
    <location>
        <begin position="1003"/>
        <end position="1024"/>
    </location>
</feature>
<reference evidence="8 9" key="1">
    <citation type="submission" date="2018-10" db="EMBL/GenBank/DDBJ databases">
        <authorList>
            <person name="Li J."/>
        </authorList>
    </citation>
    <scope>NUCLEOTIDE SEQUENCE [LARGE SCALE GENOMIC DNA]</scope>
    <source>
        <strain evidence="8 9">JCM 11654</strain>
    </source>
</reference>
<sequence>MFAFAPSSPASAADGSQVQIDNIAIQYDGDEGVIEDWSYQRIDVDWSIPGEAEAPVTLTIDLPDGFYGNPETFPVNGPDGPAGECVVTRTQVTCTIDDAFIEANPHGVAGDFFFEARTENDNREDTNQTIDIGGFENEVVVTPSSNWCTEDCEFGEFWDGKWGSYDTATDEIVFTVQVKGGNTGIAAGNTVTVTDLLDEDSYELVTDGEYPRVREAGLLQYDRWGNEVVGGWQTYPTSDVTWSNGDLTATFESREGRGADWNNHDEIAPPAQGSQRGTDGSFYQVQWKVKALTGGDLQDNGDRVFRNAAEWDINGEESGDVNGSATRYNRGGNVVGTNYGKFQVTKELTGDTTLNPAFTVNYTVTEPGQDPAEKSFTVHSGETFTSQEFFRGSVVELTEVKPTDPANVTWADPVFLDADGNPADTLTFTADGNGKLGAVTEIRLVNEATLQKGDFSAQKSVVNEDGVPLADDLTFALDYSYPADAEKGFAAGSGTLILPINGDAVTSGELPVGAVVTLVEPNLPNVPGASWGDPVIEPSTLTIGESADPVTVAVTNTITQDVGGFAVTKAITGNGEELVPEDAVFTVTYEYDAINGFPAGSGQIEFTAGETATVEGLPAGATVTLTELAVEDPTGGTWGDPEFSENSFTIVKDTVVSIDLDNPISWNNGDFSILKALTGDGADLVGEDALFTVDYSYTLPEGLGADPATGTGTLTVANNGEAVVSDPLPYGTEVTLSEATPTPVAGGTWLGYEFDNPTFTIGDKTTFEVVLTNEIERDLGGFAVTKAVEGTGADLIGSDVEFTVNYSYPAGDWYEAGEGSLTVTKGGTASVDGLPAGAVVTLEEVLPADPENGTWVSASFPNGNVVEIGKNEVAEVALVNEVALGEGGFSIQKLIDGSGKNLVANGAVFVVHYEYKAGVGFEAGEGTLEVAADGTPVTVDGLPAGAEVQLTEQTPAGVDGATWTGHEFSADTVTIGKSEVVEVALTNTIEKDTVLASTGSSGLGVMIGAAIVLLLAGATAVFIARRRLS</sequence>
<accession>A0A3L7AEB6</accession>
<keyword evidence="6" id="KW-0472">Membrane</keyword>
<dbReference type="InterPro" id="IPR011252">
    <property type="entry name" value="Fibrogen-bd_dom1"/>
</dbReference>
<evidence type="ECO:0000259" key="7">
    <source>
        <dbReference type="Pfam" id="PF19407"/>
    </source>
</evidence>
<feature type="domain" description="DUF5979" evidence="7">
    <location>
        <begin position="565"/>
        <end position="662"/>
    </location>
</feature>
<feature type="domain" description="DUF5979" evidence="7">
    <location>
        <begin position="889"/>
        <end position="989"/>
    </location>
</feature>
<feature type="domain" description="DUF5979" evidence="7">
    <location>
        <begin position="671"/>
        <end position="775"/>
    </location>
</feature>
<dbReference type="Gene3D" id="2.60.40.1280">
    <property type="match status" value="1"/>
</dbReference>
<feature type="domain" description="DUF5979" evidence="7">
    <location>
        <begin position="458"/>
        <end position="559"/>
    </location>
</feature>
<keyword evidence="6" id="KW-0812">Transmembrane</keyword>
<comment type="subcellular location">
    <subcellularLocation>
        <location evidence="1">Secreted</location>
        <location evidence="1">Cell wall</location>
    </subcellularLocation>
</comment>
<dbReference type="SUPFAM" id="SSF49401">
    <property type="entry name" value="Bacterial adhesins"/>
    <property type="match status" value="1"/>
</dbReference>
<keyword evidence="2" id="KW-0134">Cell wall</keyword>
<keyword evidence="6" id="KW-1133">Transmembrane helix</keyword>
<keyword evidence="5" id="KW-0572">Peptidoglycan-anchor</keyword>
<evidence type="ECO:0000256" key="2">
    <source>
        <dbReference type="ARBA" id="ARBA00022512"/>
    </source>
</evidence>
<dbReference type="Proteomes" id="UP000269438">
    <property type="component" value="Unassembled WGS sequence"/>
</dbReference>
<evidence type="ECO:0000313" key="9">
    <source>
        <dbReference type="Proteomes" id="UP000269438"/>
    </source>
</evidence>
<dbReference type="EMBL" id="RCUY01000018">
    <property type="protein sequence ID" value="RLP78587.1"/>
    <property type="molecule type" value="Genomic_DNA"/>
</dbReference>
<evidence type="ECO:0000256" key="6">
    <source>
        <dbReference type="SAM" id="Phobius"/>
    </source>
</evidence>
<organism evidence="8 9">
    <name type="scientific">Mycetocola lacteus</name>
    <dbReference type="NCBI Taxonomy" id="76637"/>
    <lineage>
        <taxon>Bacteria</taxon>
        <taxon>Bacillati</taxon>
        <taxon>Actinomycetota</taxon>
        <taxon>Actinomycetes</taxon>
        <taxon>Micrococcales</taxon>
        <taxon>Microbacteriaceae</taxon>
        <taxon>Mycetocola</taxon>
    </lineage>
</organism>
<evidence type="ECO:0000256" key="3">
    <source>
        <dbReference type="ARBA" id="ARBA00022525"/>
    </source>
</evidence>
<evidence type="ECO:0000256" key="4">
    <source>
        <dbReference type="ARBA" id="ARBA00022729"/>
    </source>
</evidence>
<name>A0A3L7AEB6_9MICO</name>
<feature type="domain" description="DUF5979" evidence="7">
    <location>
        <begin position="342"/>
        <end position="415"/>
    </location>
</feature>
<comment type="caution">
    <text evidence="8">The sequence shown here is derived from an EMBL/GenBank/DDBJ whole genome shotgun (WGS) entry which is preliminary data.</text>
</comment>
<gene>
    <name evidence="8" type="ORF">D9V34_17385</name>
</gene>
<dbReference type="InterPro" id="IPR008966">
    <property type="entry name" value="Adhesion_dom_sf"/>
</dbReference>
<dbReference type="InterPro" id="IPR046022">
    <property type="entry name" value="DUF5979"/>
</dbReference>
<dbReference type="GO" id="GO:0007155">
    <property type="term" value="P:cell adhesion"/>
    <property type="evidence" value="ECO:0007669"/>
    <property type="project" value="InterPro"/>
</dbReference>
<feature type="domain" description="DUF5979" evidence="7">
    <location>
        <begin position="782"/>
        <end position="882"/>
    </location>
</feature>
<protein>
    <recommendedName>
        <fullName evidence="7">DUF5979 domain-containing protein</fullName>
    </recommendedName>
</protein>
<evidence type="ECO:0000256" key="1">
    <source>
        <dbReference type="ARBA" id="ARBA00004191"/>
    </source>
</evidence>
<evidence type="ECO:0000313" key="8">
    <source>
        <dbReference type="EMBL" id="RLP78587.1"/>
    </source>
</evidence>
<keyword evidence="3" id="KW-0964">Secreted</keyword>
<dbReference type="AlphaFoldDB" id="A0A3L7AEB6"/>
<dbReference type="Pfam" id="PF19407">
    <property type="entry name" value="DUF5979"/>
    <property type="match status" value="6"/>
</dbReference>
<evidence type="ECO:0000256" key="5">
    <source>
        <dbReference type="ARBA" id="ARBA00023088"/>
    </source>
</evidence>
<dbReference type="Gene3D" id="2.60.40.1140">
    <property type="entry name" value="Collagen-binding surface protein Cna, B-type domain"/>
    <property type="match status" value="1"/>
</dbReference>
<keyword evidence="9" id="KW-1185">Reference proteome</keyword>
<proteinExistence type="predicted"/>
<keyword evidence="4" id="KW-0732">Signal</keyword>